<evidence type="ECO:0000313" key="2">
    <source>
        <dbReference type="WBParaSite" id="Minc3s02190g28765"/>
    </source>
</evidence>
<reference evidence="2" key="1">
    <citation type="submission" date="2022-11" db="UniProtKB">
        <authorList>
            <consortium name="WormBaseParasite"/>
        </authorList>
    </citation>
    <scope>IDENTIFICATION</scope>
</reference>
<name>A0A914MPX9_MELIC</name>
<dbReference type="Proteomes" id="UP000887563">
    <property type="component" value="Unplaced"/>
</dbReference>
<dbReference type="AlphaFoldDB" id="A0A914MPX9"/>
<dbReference type="WBParaSite" id="Minc3s02190g28765">
    <property type="protein sequence ID" value="Minc3s02190g28765"/>
    <property type="gene ID" value="Minc3s02190g28765"/>
</dbReference>
<evidence type="ECO:0000313" key="1">
    <source>
        <dbReference type="Proteomes" id="UP000887563"/>
    </source>
</evidence>
<keyword evidence="1" id="KW-1185">Reference proteome</keyword>
<proteinExistence type="predicted"/>
<sequence>MGILYFGVVTREETDVKGGFGLHRARIGSLFDRSAITVAQQLVMQQKFLCNK</sequence>
<organism evidence="1 2">
    <name type="scientific">Meloidogyne incognita</name>
    <name type="common">Southern root-knot nematode worm</name>
    <name type="synonym">Oxyuris incognita</name>
    <dbReference type="NCBI Taxonomy" id="6306"/>
    <lineage>
        <taxon>Eukaryota</taxon>
        <taxon>Metazoa</taxon>
        <taxon>Ecdysozoa</taxon>
        <taxon>Nematoda</taxon>
        <taxon>Chromadorea</taxon>
        <taxon>Rhabditida</taxon>
        <taxon>Tylenchina</taxon>
        <taxon>Tylenchomorpha</taxon>
        <taxon>Tylenchoidea</taxon>
        <taxon>Meloidogynidae</taxon>
        <taxon>Meloidogyninae</taxon>
        <taxon>Meloidogyne</taxon>
        <taxon>Meloidogyne incognita group</taxon>
    </lineage>
</organism>
<accession>A0A914MPX9</accession>
<protein>
    <submittedName>
        <fullName evidence="2">Uncharacterized protein</fullName>
    </submittedName>
</protein>